<keyword evidence="2" id="KW-1185">Reference proteome</keyword>
<sequence length="226" mass="26587">MFQSPSPFSAPFRLDSCPNSQDGCFHILPFLDDIWGWLDMASPISKLFAWDDIKSLDPHSQISRLLQDHSRACVGRPDLDIMRFQQFYSLSIGLKHWQNPEILYLAMAEDAKQCKIALQLINRLLERTWDATGDPETRQRKATYLEYDQTLIEYLSVMLQNYVKLAVDAPAMEDYYEKLIETKAFHKWEDLEAIDPLKPAIRLPKLFRIHLPNPHRRFERRLMAFD</sequence>
<protein>
    <submittedName>
        <fullName evidence="1">Uncharacterized protein</fullName>
    </submittedName>
</protein>
<dbReference type="Proteomes" id="UP000799302">
    <property type="component" value="Unassembled WGS sequence"/>
</dbReference>
<dbReference type="AlphaFoldDB" id="A0A6A6U1F1"/>
<accession>A0A6A6U1F1</accession>
<name>A0A6A6U1F1_9PEZI</name>
<evidence type="ECO:0000313" key="1">
    <source>
        <dbReference type="EMBL" id="KAF2665103.1"/>
    </source>
</evidence>
<gene>
    <name evidence="1" type="ORF">BT63DRAFT_85201</name>
</gene>
<organism evidence="1 2">
    <name type="scientific">Microthyrium microscopicum</name>
    <dbReference type="NCBI Taxonomy" id="703497"/>
    <lineage>
        <taxon>Eukaryota</taxon>
        <taxon>Fungi</taxon>
        <taxon>Dikarya</taxon>
        <taxon>Ascomycota</taxon>
        <taxon>Pezizomycotina</taxon>
        <taxon>Dothideomycetes</taxon>
        <taxon>Dothideomycetes incertae sedis</taxon>
        <taxon>Microthyriales</taxon>
        <taxon>Microthyriaceae</taxon>
        <taxon>Microthyrium</taxon>
    </lineage>
</organism>
<reference evidence="1" key="1">
    <citation type="journal article" date="2020" name="Stud. Mycol.">
        <title>101 Dothideomycetes genomes: a test case for predicting lifestyles and emergence of pathogens.</title>
        <authorList>
            <person name="Haridas S."/>
            <person name="Albert R."/>
            <person name="Binder M."/>
            <person name="Bloem J."/>
            <person name="Labutti K."/>
            <person name="Salamov A."/>
            <person name="Andreopoulos B."/>
            <person name="Baker S."/>
            <person name="Barry K."/>
            <person name="Bills G."/>
            <person name="Bluhm B."/>
            <person name="Cannon C."/>
            <person name="Castanera R."/>
            <person name="Culley D."/>
            <person name="Daum C."/>
            <person name="Ezra D."/>
            <person name="Gonzalez J."/>
            <person name="Henrissat B."/>
            <person name="Kuo A."/>
            <person name="Liang C."/>
            <person name="Lipzen A."/>
            <person name="Lutzoni F."/>
            <person name="Magnuson J."/>
            <person name="Mondo S."/>
            <person name="Nolan M."/>
            <person name="Ohm R."/>
            <person name="Pangilinan J."/>
            <person name="Park H.-J."/>
            <person name="Ramirez L."/>
            <person name="Alfaro M."/>
            <person name="Sun H."/>
            <person name="Tritt A."/>
            <person name="Yoshinaga Y."/>
            <person name="Zwiers L.-H."/>
            <person name="Turgeon B."/>
            <person name="Goodwin S."/>
            <person name="Spatafora J."/>
            <person name="Crous P."/>
            <person name="Grigoriev I."/>
        </authorList>
    </citation>
    <scope>NUCLEOTIDE SEQUENCE</scope>
    <source>
        <strain evidence="1">CBS 115976</strain>
    </source>
</reference>
<dbReference type="EMBL" id="MU004241">
    <property type="protein sequence ID" value="KAF2665103.1"/>
    <property type="molecule type" value="Genomic_DNA"/>
</dbReference>
<proteinExistence type="predicted"/>
<evidence type="ECO:0000313" key="2">
    <source>
        <dbReference type="Proteomes" id="UP000799302"/>
    </source>
</evidence>